<protein>
    <submittedName>
        <fullName evidence="1">Uncharacterized protein</fullName>
    </submittedName>
</protein>
<dbReference type="EMBL" id="GBRH01179913">
    <property type="protein sequence ID" value="JAE17983.1"/>
    <property type="molecule type" value="Transcribed_RNA"/>
</dbReference>
<reference evidence="1" key="2">
    <citation type="journal article" date="2015" name="Data Brief">
        <title>Shoot transcriptome of the giant reed, Arundo donax.</title>
        <authorList>
            <person name="Barrero R.A."/>
            <person name="Guerrero F.D."/>
            <person name="Moolhuijzen P."/>
            <person name="Goolsby J.A."/>
            <person name="Tidwell J."/>
            <person name="Bellgard S.E."/>
            <person name="Bellgard M.I."/>
        </authorList>
    </citation>
    <scope>NUCLEOTIDE SEQUENCE</scope>
    <source>
        <tissue evidence="1">Shoot tissue taken approximately 20 cm above the soil surface</tissue>
    </source>
</reference>
<sequence>MDAKNDLQFSAAMLSTLSCLDFSILDFSTTSSTGERLFCLSGPSSLSQ</sequence>
<name>A0A0A9GBD2_ARUDO</name>
<evidence type="ECO:0000313" key="1">
    <source>
        <dbReference type="EMBL" id="JAE17983.1"/>
    </source>
</evidence>
<proteinExistence type="predicted"/>
<dbReference type="PROSITE" id="PS51257">
    <property type="entry name" value="PROKAR_LIPOPROTEIN"/>
    <property type="match status" value="1"/>
</dbReference>
<reference evidence="1" key="1">
    <citation type="submission" date="2014-09" db="EMBL/GenBank/DDBJ databases">
        <authorList>
            <person name="Magalhaes I.L.F."/>
            <person name="Oliveira U."/>
            <person name="Santos F.R."/>
            <person name="Vidigal T.H.D.A."/>
            <person name="Brescovit A.D."/>
            <person name="Santos A.J."/>
        </authorList>
    </citation>
    <scope>NUCLEOTIDE SEQUENCE</scope>
    <source>
        <tissue evidence="1">Shoot tissue taken approximately 20 cm above the soil surface</tissue>
    </source>
</reference>
<organism evidence="1">
    <name type="scientific">Arundo donax</name>
    <name type="common">Giant reed</name>
    <name type="synonym">Donax arundinaceus</name>
    <dbReference type="NCBI Taxonomy" id="35708"/>
    <lineage>
        <taxon>Eukaryota</taxon>
        <taxon>Viridiplantae</taxon>
        <taxon>Streptophyta</taxon>
        <taxon>Embryophyta</taxon>
        <taxon>Tracheophyta</taxon>
        <taxon>Spermatophyta</taxon>
        <taxon>Magnoliopsida</taxon>
        <taxon>Liliopsida</taxon>
        <taxon>Poales</taxon>
        <taxon>Poaceae</taxon>
        <taxon>PACMAD clade</taxon>
        <taxon>Arundinoideae</taxon>
        <taxon>Arundineae</taxon>
        <taxon>Arundo</taxon>
    </lineage>
</organism>
<dbReference type="AlphaFoldDB" id="A0A0A9GBD2"/>
<accession>A0A0A9GBD2</accession>